<keyword evidence="2 4" id="KW-0472">Membrane</keyword>
<dbReference type="CDD" id="cd07185">
    <property type="entry name" value="OmpA_C-like"/>
    <property type="match status" value="1"/>
</dbReference>
<dbReference type="OrthoDB" id="9805566at2"/>
<dbReference type="PRINTS" id="PR01021">
    <property type="entry name" value="OMPADOMAIN"/>
</dbReference>
<proteinExistence type="predicted"/>
<dbReference type="InterPro" id="IPR006664">
    <property type="entry name" value="OMP_bac"/>
</dbReference>
<dbReference type="EMBL" id="ATHJ01000102">
    <property type="protein sequence ID" value="EPR37622.1"/>
    <property type="molecule type" value="Genomic_DNA"/>
</dbReference>
<dbReference type="Proteomes" id="UP000014977">
    <property type="component" value="Unassembled WGS sequence"/>
</dbReference>
<dbReference type="Gene3D" id="3.30.1330.60">
    <property type="entry name" value="OmpA-like domain"/>
    <property type="match status" value="1"/>
</dbReference>
<evidence type="ECO:0000259" key="6">
    <source>
        <dbReference type="PROSITE" id="PS51123"/>
    </source>
</evidence>
<reference evidence="7 8" key="1">
    <citation type="journal article" date="2013" name="Genome Announc.">
        <title>Draft genome sequences for three mercury-methylating, sulfate-reducing bacteria.</title>
        <authorList>
            <person name="Brown S.D."/>
            <person name="Hurt R.A.Jr."/>
            <person name="Gilmour C.C."/>
            <person name="Elias D.A."/>
        </authorList>
    </citation>
    <scope>NUCLEOTIDE SEQUENCE [LARGE SCALE GENOMIC DNA]</scope>
    <source>
        <strain evidence="7 8">DSM 2059</strain>
    </source>
</reference>
<dbReference type="STRING" id="897.B2D07_17150"/>
<keyword evidence="5" id="KW-0732">Signal</keyword>
<comment type="subcellular location">
    <subcellularLocation>
        <location evidence="1">Cell outer membrane</location>
    </subcellularLocation>
</comment>
<keyword evidence="8" id="KW-1185">Reference proteome</keyword>
<evidence type="ECO:0000256" key="5">
    <source>
        <dbReference type="SAM" id="SignalP"/>
    </source>
</evidence>
<evidence type="ECO:0000256" key="3">
    <source>
        <dbReference type="ARBA" id="ARBA00023237"/>
    </source>
</evidence>
<name>S7TK89_DESML</name>
<dbReference type="eggNOG" id="COG2885">
    <property type="taxonomic scope" value="Bacteria"/>
</dbReference>
<feature type="domain" description="OmpA-like" evidence="6">
    <location>
        <begin position="199"/>
        <end position="316"/>
    </location>
</feature>
<sequence length="316" mass="34269">MKKIIIMVMCFTIALAASLPVSAIELSPDAANIPSVYAEVRDGEIVYRNSPTAYSPDTFDAILTAYGLELTPEAAANVPASYARVVDGTIVFGEKPMAYTPEDYHRIFTAYGLVLSPEDATLIQGPVNYAKTVDGEVVLGKTSTAYSAMGLSQILAAYQLPMAPEEVVVVEEVECVDADGDGVCDDVDACPGTPKGVQVDERGCWVLDQNCLFDFDKAVVKPEFYSLLDGIVKVMNDNPTLTLELEGHADAIGTNRYNQGLSERRANAVKAYLVEKGMIDPTRITAIGYGEEKPIATNETADGRRLNRRVELKPIW</sequence>
<evidence type="ECO:0000313" key="8">
    <source>
        <dbReference type="Proteomes" id="UP000014977"/>
    </source>
</evidence>
<gene>
    <name evidence="7" type="ORF">dsmv_3050</name>
</gene>
<organism evidence="7 8">
    <name type="scientific">Desulfococcus multivorans DSM 2059</name>
    <dbReference type="NCBI Taxonomy" id="1121405"/>
    <lineage>
        <taxon>Bacteria</taxon>
        <taxon>Pseudomonadati</taxon>
        <taxon>Thermodesulfobacteriota</taxon>
        <taxon>Desulfobacteria</taxon>
        <taxon>Desulfobacterales</taxon>
        <taxon>Desulfococcaceae</taxon>
        <taxon>Desulfococcus</taxon>
    </lineage>
</organism>
<dbReference type="SUPFAM" id="SSF103088">
    <property type="entry name" value="OmpA-like"/>
    <property type="match status" value="1"/>
</dbReference>
<accession>S7TK89</accession>
<dbReference type="PROSITE" id="PS01068">
    <property type="entry name" value="OMPA_1"/>
    <property type="match status" value="1"/>
</dbReference>
<keyword evidence="3" id="KW-0998">Cell outer membrane</keyword>
<dbReference type="RefSeq" id="WP_020878117.1">
    <property type="nucleotide sequence ID" value="NZ_ATHJ01000102.1"/>
</dbReference>
<dbReference type="InterPro" id="IPR006665">
    <property type="entry name" value="OmpA-like"/>
</dbReference>
<dbReference type="GO" id="GO:0009279">
    <property type="term" value="C:cell outer membrane"/>
    <property type="evidence" value="ECO:0007669"/>
    <property type="project" value="UniProtKB-SubCell"/>
</dbReference>
<dbReference type="PROSITE" id="PS51123">
    <property type="entry name" value="OMPA_2"/>
    <property type="match status" value="1"/>
</dbReference>
<comment type="caution">
    <text evidence="7">The sequence shown here is derived from an EMBL/GenBank/DDBJ whole genome shotgun (WGS) entry which is preliminary data.</text>
</comment>
<dbReference type="InterPro" id="IPR036737">
    <property type="entry name" value="OmpA-like_sf"/>
</dbReference>
<evidence type="ECO:0000313" key="7">
    <source>
        <dbReference type="EMBL" id="EPR37622.1"/>
    </source>
</evidence>
<dbReference type="Pfam" id="PF00691">
    <property type="entry name" value="OmpA"/>
    <property type="match status" value="1"/>
</dbReference>
<dbReference type="InterPro" id="IPR050330">
    <property type="entry name" value="Bact_OuterMem_StrucFunc"/>
</dbReference>
<evidence type="ECO:0000256" key="4">
    <source>
        <dbReference type="PROSITE-ProRule" id="PRU00473"/>
    </source>
</evidence>
<feature type="chain" id="PRO_5030177196" evidence="5">
    <location>
        <begin position="24"/>
        <end position="316"/>
    </location>
</feature>
<protein>
    <submittedName>
        <fullName evidence="7">OmpA/MotB domain protein</fullName>
    </submittedName>
</protein>
<dbReference type="InterPro" id="IPR006690">
    <property type="entry name" value="OMPA-like_CS"/>
</dbReference>
<feature type="signal peptide" evidence="5">
    <location>
        <begin position="1"/>
        <end position="23"/>
    </location>
</feature>
<dbReference type="AlphaFoldDB" id="S7TK89"/>
<dbReference type="PANTHER" id="PTHR30329">
    <property type="entry name" value="STATOR ELEMENT OF FLAGELLAR MOTOR COMPLEX"/>
    <property type="match status" value="1"/>
</dbReference>
<dbReference type="PANTHER" id="PTHR30329:SF21">
    <property type="entry name" value="LIPOPROTEIN YIAD-RELATED"/>
    <property type="match status" value="1"/>
</dbReference>
<evidence type="ECO:0000256" key="1">
    <source>
        <dbReference type="ARBA" id="ARBA00004442"/>
    </source>
</evidence>
<evidence type="ECO:0000256" key="2">
    <source>
        <dbReference type="ARBA" id="ARBA00023136"/>
    </source>
</evidence>